<dbReference type="Proteomes" id="UP000828390">
    <property type="component" value="Unassembled WGS sequence"/>
</dbReference>
<reference evidence="2" key="1">
    <citation type="journal article" date="2019" name="bioRxiv">
        <title>The Genome of the Zebra Mussel, Dreissena polymorpha: A Resource for Invasive Species Research.</title>
        <authorList>
            <person name="McCartney M.A."/>
            <person name="Auch B."/>
            <person name="Kono T."/>
            <person name="Mallez S."/>
            <person name="Zhang Y."/>
            <person name="Obille A."/>
            <person name="Becker A."/>
            <person name="Abrahante J.E."/>
            <person name="Garbe J."/>
            <person name="Badalamenti J.P."/>
            <person name="Herman A."/>
            <person name="Mangelson H."/>
            <person name="Liachko I."/>
            <person name="Sullivan S."/>
            <person name="Sone E.D."/>
            <person name="Koren S."/>
            <person name="Silverstein K.A.T."/>
            <person name="Beckman K.B."/>
            <person name="Gohl D.M."/>
        </authorList>
    </citation>
    <scope>NUCLEOTIDE SEQUENCE</scope>
    <source>
        <strain evidence="2">Duluth1</strain>
        <tissue evidence="2">Whole animal</tissue>
    </source>
</reference>
<keyword evidence="3" id="KW-1185">Reference proteome</keyword>
<dbReference type="PANTHER" id="PTHR37162">
    <property type="entry name" value="HAT FAMILY DIMERISATION DOMAINCONTAINING PROTEIN-RELATED"/>
    <property type="match status" value="1"/>
</dbReference>
<sequence length="812" mass="92440">MLPKLTDKDAQKIKEIDQSVANKWKFEWLDVLVQISKGTEQCDVRIGDCFEKVTLAGQAHCKVCDKVTNYGSRGVVSLKEHIKSTKHVKMHFESRKCYKVDTMLKQYAGEPQPDTEKSVHEPVAVPMCDRISNAEATTLAVAAEHGMPLSYVPILIGLAKSLAKDPKALAEVKLDRTAAAYKTKYGLAEGFHQKLMTKLRQNSFSINLDEATSSNRKKVLTMLVSFYDDEVGQVKIEHLASVEIKKTDSDTVFKEVVKVIEGNEIPWKNLVSVLMDSCGVMRGNKNGVETRLRLEKAPHLLDVDGDSCHHMHNCSKKLCEPFTRYLESLFNDVHADFQYCSEYAEMLAQICAVIVVTYCKPARFIPHRWLSAYDLSVQTTMLLDAYVLFYYSFMKNEDRQTYKEVVDQILSGRGVHKEGQRKLKDIQERIAAKKMTQDGKERKKRIIEKVLLKDTTTKLQLSFYCAVMHILKQYVCTFQSSNTMVHQLHEEQFRTFKEFLACFMKSEAVVNLTPKQAKVMRLDDPQVTLKPKSCYVGAQAELILKNSSKSDSHVQIFLSQVKDAYIQCASQMQKTLPLNNRTLKSLAALDPALANDSQGVQLLKQLALDHFKHLLSESEKADVARELIKYSVDDSLHSFRSNVVEWWSKVSARKCYPILSKVAAAGLSIFHGPAVESSFNSLGDIVDSKAASMEIGTYSAYQTVRYALKARQTTALEYFNRKDAHNNKVVDRHLCVNMRLSAQRYKKVQLERRQKKAMGVGKKLQTVKAVKEQLKSETKLNYENHIELELARAKKRKMEERLTELAKKKRLQ</sequence>
<evidence type="ECO:0000313" key="2">
    <source>
        <dbReference type="EMBL" id="KAH3709488.1"/>
    </source>
</evidence>
<gene>
    <name evidence="2" type="ORF">DPMN_068951</name>
</gene>
<dbReference type="PANTHER" id="PTHR37162:SF1">
    <property type="entry name" value="BED-TYPE DOMAIN-CONTAINING PROTEIN"/>
    <property type="match status" value="1"/>
</dbReference>
<evidence type="ECO:0000259" key="1">
    <source>
        <dbReference type="Pfam" id="PF05699"/>
    </source>
</evidence>
<comment type="caution">
    <text evidence="2">The sequence shown here is derived from an EMBL/GenBank/DDBJ whole genome shotgun (WGS) entry which is preliminary data.</text>
</comment>
<organism evidence="2 3">
    <name type="scientific">Dreissena polymorpha</name>
    <name type="common">Zebra mussel</name>
    <name type="synonym">Mytilus polymorpha</name>
    <dbReference type="NCBI Taxonomy" id="45954"/>
    <lineage>
        <taxon>Eukaryota</taxon>
        <taxon>Metazoa</taxon>
        <taxon>Spiralia</taxon>
        <taxon>Lophotrochozoa</taxon>
        <taxon>Mollusca</taxon>
        <taxon>Bivalvia</taxon>
        <taxon>Autobranchia</taxon>
        <taxon>Heteroconchia</taxon>
        <taxon>Euheterodonta</taxon>
        <taxon>Imparidentia</taxon>
        <taxon>Neoheterodontei</taxon>
        <taxon>Myida</taxon>
        <taxon>Dreissenoidea</taxon>
        <taxon>Dreissenidae</taxon>
        <taxon>Dreissena</taxon>
    </lineage>
</organism>
<reference evidence="2" key="2">
    <citation type="submission" date="2020-11" db="EMBL/GenBank/DDBJ databases">
        <authorList>
            <person name="McCartney M.A."/>
            <person name="Auch B."/>
            <person name="Kono T."/>
            <person name="Mallez S."/>
            <person name="Becker A."/>
            <person name="Gohl D.M."/>
            <person name="Silverstein K.A.T."/>
            <person name="Koren S."/>
            <person name="Bechman K.B."/>
            <person name="Herman A."/>
            <person name="Abrahante J.E."/>
            <person name="Garbe J."/>
        </authorList>
    </citation>
    <scope>NUCLEOTIDE SEQUENCE</scope>
    <source>
        <strain evidence="2">Duluth1</strain>
        <tissue evidence="2">Whole animal</tissue>
    </source>
</reference>
<accession>A0A9D4BWX5</accession>
<name>A0A9D4BWX5_DREPO</name>
<dbReference type="OrthoDB" id="6131287at2759"/>
<proteinExistence type="predicted"/>
<dbReference type="GO" id="GO:0046983">
    <property type="term" value="F:protein dimerization activity"/>
    <property type="evidence" value="ECO:0007669"/>
    <property type="project" value="InterPro"/>
</dbReference>
<dbReference type="InterPro" id="IPR012337">
    <property type="entry name" value="RNaseH-like_sf"/>
</dbReference>
<dbReference type="AlphaFoldDB" id="A0A9D4BWX5"/>
<dbReference type="EMBL" id="JAIWYP010000014">
    <property type="protein sequence ID" value="KAH3709488.1"/>
    <property type="molecule type" value="Genomic_DNA"/>
</dbReference>
<dbReference type="SUPFAM" id="SSF53098">
    <property type="entry name" value="Ribonuclease H-like"/>
    <property type="match status" value="1"/>
</dbReference>
<dbReference type="InterPro" id="IPR008906">
    <property type="entry name" value="HATC_C_dom"/>
</dbReference>
<protein>
    <recommendedName>
        <fullName evidence="1">HAT C-terminal dimerisation domain-containing protein</fullName>
    </recommendedName>
</protein>
<feature type="domain" description="HAT C-terminal dimerisation" evidence="1">
    <location>
        <begin position="626"/>
        <end position="700"/>
    </location>
</feature>
<evidence type="ECO:0000313" key="3">
    <source>
        <dbReference type="Proteomes" id="UP000828390"/>
    </source>
</evidence>
<dbReference type="Pfam" id="PF05699">
    <property type="entry name" value="Dimer_Tnp_hAT"/>
    <property type="match status" value="1"/>
</dbReference>